<dbReference type="RefSeq" id="WP_083125755.1">
    <property type="nucleotide sequence ID" value="NZ_MVIM01000005.1"/>
</dbReference>
<dbReference type="Gene3D" id="3.10.180.10">
    <property type="entry name" value="2,3-Dihydroxybiphenyl 1,2-Dioxygenase, domain 1"/>
    <property type="match status" value="1"/>
</dbReference>
<dbReference type="InterPro" id="IPR029068">
    <property type="entry name" value="Glyas_Bleomycin-R_OHBP_Dase"/>
</dbReference>
<evidence type="ECO:0000313" key="2">
    <source>
        <dbReference type="Proteomes" id="UP000192411"/>
    </source>
</evidence>
<dbReference type="SUPFAM" id="SSF54593">
    <property type="entry name" value="Glyoxalase/Bleomycin resistance protein/Dihydroxybiphenyl dioxygenase"/>
    <property type="match status" value="1"/>
</dbReference>
<name>A0A1X0JS09_9MYCO</name>
<dbReference type="Pfam" id="PF13669">
    <property type="entry name" value="Glyoxalase_4"/>
    <property type="match status" value="1"/>
</dbReference>
<accession>A0A1X0JS09</accession>
<dbReference type="OrthoDB" id="9792173at2"/>
<organism evidence="1 2">
    <name type="scientific">Mycolicibacterium tusciae</name>
    <dbReference type="NCBI Taxonomy" id="75922"/>
    <lineage>
        <taxon>Bacteria</taxon>
        <taxon>Bacillati</taxon>
        <taxon>Actinomycetota</taxon>
        <taxon>Actinomycetes</taxon>
        <taxon>Mycobacteriales</taxon>
        <taxon>Mycobacteriaceae</taxon>
        <taxon>Mycolicibacterium</taxon>
    </lineage>
</organism>
<dbReference type="AlphaFoldDB" id="A0A1X0JS09"/>
<protein>
    <submittedName>
        <fullName evidence="1">Glyoxalase</fullName>
    </submittedName>
</protein>
<dbReference type="EMBL" id="MVIM01000005">
    <property type="protein sequence ID" value="ORB65664.1"/>
    <property type="molecule type" value="Genomic_DNA"/>
</dbReference>
<reference evidence="1 2" key="1">
    <citation type="submission" date="2017-02" db="EMBL/GenBank/DDBJ databases">
        <title>The new phylogeny of genus Mycobacterium.</title>
        <authorList>
            <person name="Tortoli E."/>
            <person name="Trovato A."/>
            <person name="Cirillo D.M."/>
        </authorList>
    </citation>
    <scope>NUCLEOTIDE SEQUENCE [LARGE SCALE GENOMIC DNA]</scope>
    <source>
        <strain evidence="1 2">DSM 44338</strain>
    </source>
</reference>
<comment type="caution">
    <text evidence="1">The sequence shown here is derived from an EMBL/GenBank/DDBJ whole genome shotgun (WGS) entry which is preliminary data.</text>
</comment>
<keyword evidence="2" id="KW-1185">Reference proteome</keyword>
<gene>
    <name evidence="1" type="ORF">BST47_11960</name>
</gene>
<dbReference type="STRING" id="75922.BST47_11960"/>
<sequence length="173" mass="18884">MSILPGPIRQIGYIVEDLDAALGPWIDLGVGPFFVMRGIPIRASYRGDPCAVTISMALANSGEMQLELIQQEDDTPSIYTEFLRAAGPGYHQLAYWTEDFDATMASVRDAGWPVVWLGDENVGTRFAYVEPPNSPATVIEIMEDNEITSGMGKFVRDAAVDWDGSDPIRVLGG</sequence>
<proteinExistence type="predicted"/>
<dbReference type="Proteomes" id="UP000192411">
    <property type="component" value="Unassembled WGS sequence"/>
</dbReference>
<evidence type="ECO:0000313" key="1">
    <source>
        <dbReference type="EMBL" id="ORB65664.1"/>
    </source>
</evidence>